<gene>
    <name evidence="2" type="ORF">CPE01_17820</name>
</gene>
<evidence type="ECO:0000313" key="2">
    <source>
        <dbReference type="EMBL" id="GEK18049.1"/>
    </source>
</evidence>
<dbReference type="EMBL" id="BJUA01000007">
    <property type="protein sequence ID" value="GEK18049.1"/>
    <property type="molecule type" value="Genomic_DNA"/>
</dbReference>
<proteinExistence type="predicted"/>
<dbReference type="Proteomes" id="UP000321386">
    <property type="component" value="Unassembled WGS sequence"/>
</dbReference>
<feature type="region of interest" description="Disordered" evidence="1">
    <location>
        <begin position="55"/>
        <end position="112"/>
    </location>
</feature>
<comment type="caution">
    <text evidence="2">The sequence shown here is derived from an EMBL/GenBank/DDBJ whole genome shotgun (WGS) entry which is preliminary data.</text>
</comment>
<dbReference type="AlphaFoldDB" id="A0A510UU04"/>
<reference evidence="2 3" key="1">
    <citation type="submission" date="2019-07" db="EMBL/GenBank/DDBJ databases">
        <title>Whole genome shotgun sequence of Cellulomonas persica NBRC 101101.</title>
        <authorList>
            <person name="Hosoyama A."/>
            <person name="Uohara A."/>
            <person name="Ohji S."/>
            <person name="Ichikawa N."/>
        </authorList>
    </citation>
    <scope>NUCLEOTIDE SEQUENCE [LARGE SCALE GENOMIC DNA]</scope>
    <source>
        <strain evidence="2 3">NBRC 101101</strain>
    </source>
</reference>
<keyword evidence="3" id="KW-1185">Reference proteome</keyword>
<feature type="compositionally biased region" description="Basic and acidic residues" evidence="1">
    <location>
        <begin position="91"/>
        <end position="102"/>
    </location>
</feature>
<name>A0A510UU04_9CELL</name>
<protein>
    <submittedName>
        <fullName evidence="2">Uncharacterized protein</fullName>
    </submittedName>
</protein>
<organism evidence="2 3">
    <name type="scientific">Cellulomonas persica</name>
    <dbReference type="NCBI Taxonomy" id="76861"/>
    <lineage>
        <taxon>Bacteria</taxon>
        <taxon>Bacillati</taxon>
        <taxon>Actinomycetota</taxon>
        <taxon>Actinomycetes</taxon>
        <taxon>Micrococcales</taxon>
        <taxon>Cellulomonadaceae</taxon>
        <taxon>Cellulomonas</taxon>
    </lineage>
</organism>
<evidence type="ECO:0000256" key="1">
    <source>
        <dbReference type="SAM" id="MobiDB-lite"/>
    </source>
</evidence>
<evidence type="ECO:0000313" key="3">
    <source>
        <dbReference type="Proteomes" id="UP000321386"/>
    </source>
</evidence>
<accession>A0A510UU04</accession>
<sequence length="112" mass="11490">MVPLGLELGDDDDRQDDVVLREAVDRPWVGQEHGGVQDVGPPALVDRDLLIGLRPGDLRRDGPGVGRSLPSCAADHGVLPPALGAPQKASRAGDPRGDHVPARGDGTGAAGP</sequence>